<reference evidence="2 3" key="1">
    <citation type="submission" date="2017-01" db="EMBL/GenBank/DDBJ databases">
        <title>Complete genome of Tateyamaria omphalii DOK1-4 isolated from seawater in Dokdo.</title>
        <authorList>
            <person name="Kim J.H."/>
            <person name="Chi W.-J."/>
        </authorList>
    </citation>
    <scope>NUCLEOTIDE SEQUENCE [LARGE SCALE GENOMIC DNA]</scope>
    <source>
        <strain evidence="2 3">DOK1-4</strain>
    </source>
</reference>
<organism evidence="2 3">
    <name type="scientific">Tateyamaria omphalii</name>
    <dbReference type="NCBI Taxonomy" id="299262"/>
    <lineage>
        <taxon>Bacteria</taxon>
        <taxon>Pseudomonadati</taxon>
        <taxon>Pseudomonadota</taxon>
        <taxon>Alphaproteobacteria</taxon>
        <taxon>Rhodobacterales</taxon>
        <taxon>Roseobacteraceae</taxon>
        <taxon>Tateyamaria</taxon>
    </lineage>
</organism>
<evidence type="ECO:0000313" key="2">
    <source>
        <dbReference type="EMBL" id="APX10815.1"/>
    </source>
</evidence>
<dbReference type="KEGG" id="tom:BWR18_03235"/>
<sequence>MQRMMQIGAVLATLTTATAVSAAEHEILILPDAYFPSILYIDDGDTVIFVNLTESDHNIVAKNGKWAVGPIGPNSTHSMVVEKGTQTTFYDADVVSEEDGTFLVEGKMSFGEAPLD</sequence>
<dbReference type="RefSeq" id="WP_076626682.1">
    <property type="nucleotide sequence ID" value="NZ_CP019312.1"/>
</dbReference>
<dbReference type="STRING" id="299262.BWR18_03235"/>
<name>A0A1P8MRY8_9RHOB</name>
<dbReference type="EMBL" id="CP019312">
    <property type="protein sequence ID" value="APX10815.1"/>
    <property type="molecule type" value="Genomic_DNA"/>
</dbReference>
<dbReference type="AlphaFoldDB" id="A0A1P8MRY8"/>
<proteinExistence type="predicted"/>
<gene>
    <name evidence="2" type="ORF">BWR18_03235</name>
</gene>
<dbReference type="SUPFAM" id="SSF49503">
    <property type="entry name" value="Cupredoxins"/>
    <property type="match status" value="1"/>
</dbReference>
<accession>A0A1P8MRY8</accession>
<keyword evidence="3" id="KW-1185">Reference proteome</keyword>
<keyword evidence="1" id="KW-0732">Signal</keyword>
<dbReference type="Gene3D" id="2.60.40.420">
    <property type="entry name" value="Cupredoxins - blue copper proteins"/>
    <property type="match status" value="1"/>
</dbReference>
<dbReference type="OrthoDB" id="7856719at2"/>
<feature type="chain" id="PRO_5012998414" description="EfeO-type cupredoxin-like domain-containing protein" evidence="1">
    <location>
        <begin position="23"/>
        <end position="116"/>
    </location>
</feature>
<evidence type="ECO:0008006" key="4">
    <source>
        <dbReference type="Google" id="ProtNLM"/>
    </source>
</evidence>
<evidence type="ECO:0000313" key="3">
    <source>
        <dbReference type="Proteomes" id="UP000186336"/>
    </source>
</evidence>
<dbReference type="Proteomes" id="UP000186336">
    <property type="component" value="Chromosome"/>
</dbReference>
<dbReference type="InterPro" id="IPR008972">
    <property type="entry name" value="Cupredoxin"/>
</dbReference>
<feature type="signal peptide" evidence="1">
    <location>
        <begin position="1"/>
        <end position="22"/>
    </location>
</feature>
<protein>
    <recommendedName>
        <fullName evidence="4">EfeO-type cupredoxin-like domain-containing protein</fullName>
    </recommendedName>
</protein>
<evidence type="ECO:0000256" key="1">
    <source>
        <dbReference type="SAM" id="SignalP"/>
    </source>
</evidence>